<keyword evidence="5" id="KW-1185">Reference proteome</keyword>
<dbReference type="EMBL" id="JAIXMP010000001">
    <property type="protein sequence ID" value="KAI9278233.1"/>
    <property type="molecule type" value="Genomic_DNA"/>
</dbReference>
<feature type="chain" id="PRO_5041976147" description="Chitin-binding type-2 domain-containing protein" evidence="2">
    <location>
        <begin position="22"/>
        <end position="333"/>
    </location>
</feature>
<feature type="region of interest" description="Disordered" evidence="1">
    <location>
        <begin position="38"/>
        <end position="64"/>
    </location>
</feature>
<feature type="signal peptide" evidence="2">
    <location>
        <begin position="1"/>
        <end position="21"/>
    </location>
</feature>
<organism evidence="4 5">
    <name type="scientific">Phascolomyces articulosus</name>
    <dbReference type="NCBI Taxonomy" id="60185"/>
    <lineage>
        <taxon>Eukaryota</taxon>
        <taxon>Fungi</taxon>
        <taxon>Fungi incertae sedis</taxon>
        <taxon>Mucoromycota</taxon>
        <taxon>Mucoromycotina</taxon>
        <taxon>Mucoromycetes</taxon>
        <taxon>Mucorales</taxon>
        <taxon>Lichtheimiaceae</taxon>
        <taxon>Phascolomyces</taxon>
    </lineage>
</organism>
<name>A0AAD5PKA9_9FUNG</name>
<comment type="caution">
    <text evidence="4">The sequence shown here is derived from an EMBL/GenBank/DDBJ whole genome shotgun (WGS) entry which is preliminary data.</text>
</comment>
<accession>A0AAD5PKA9</accession>
<dbReference type="PROSITE" id="PS50940">
    <property type="entry name" value="CHIT_BIND_II"/>
    <property type="match status" value="1"/>
</dbReference>
<keyword evidence="2" id="KW-0732">Signal</keyword>
<feature type="compositionally biased region" description="Polar residues" evidence="1">
    <location>
        <begin position="212"/>
        <end position="223"/>
    </location>
</feature>
<feature type="compositionally biased region" description="Acidic residues" evidence="1">
    <location>
        <begin position="184"/>
        <end position="210"/>
    </location>
</feature>
<dbReference type="Proteomes" id="UP001209540">
    <property type="component" value="Unassembled WGS sequence"/>
</dbReference>
<reference evidence="4" key="1">
    <citation type="journal article" date="2022" name="IScience">
        <title>Evolution of zygomycete secretomes and the origins of terrestrial fungal ecologies.</title>
        <authorList>
            <person name="Chang Y."/>
            <person name="Wang Y."/>
            <person name="Mondo S."/>
            <person name="Ahrendt S."/>
            <person name="Andreopoulos W."/>
            <person name="Barry K."/>
            <person name="Beard J."/>
            <person name="Benny G.L."/>
            <person name="Blankenship S."/>
            <person name="Bonito G."/>
            <person name="Cuomo C."/>
            <person name="Desiro A."/>
            <person name="Gervers K.A."/>
            <person name="Hundley H."/>
            <person name="Kuo A."/>
            <person name="LaButti K."/>
            <person name="Lang B.F."/>
            <person name="Lipzen A."/>
            <person name="O'Donnell K."/>
            <person name="Pangilinan J."/>
            <person name="Reynolds N."/>
            <person name="Sandor L."/>
            <person name="Smith M.E."/>
            <person name="Tsang A."/>
            <person name="Grigoriev I.V."/>
            <person name="Stajich J.E."/>
            <person name="Spatafora J.W."/>
        </authorList>
    </citation>
    <scope>NUCLEOTIDE SEQUENCE</scope>
    <source>
        <strain evidence="4">RSA 2281</strain>
    </source>
</reference>
<dbReference type="SMART" id="SM00494">
    <property type="entry name" value="ChtBD2"/>
    <property type="match status" value="1"/>
</dbReference>
<feature type="region of interest" description="Disordered" evidence="1">
    <location>
        <begin position="179"/>
        <end position="223"/>
    </location>
</feature>
<evidence type="ECO:0000256" key="1">
    <source>
        <dbReference type="SAM" id="MobiDB-lite"/>
    </source>
</evidence>
<proteinExistence type="predicted"/>
<evidence type="ECO:0000313" key="4">
    <source>
        <dbReference type="EMBL" id="KAI9278233.1"/>
    </source>
</evidence>
<dbReference type="SUPFAM" id="SSF57625">
    <property type="entry name" value="Invertebrate chitin-binding proteins"/>
    <property type="match status" value="1"/>
</dbReference>
<feature type="domain" description="Chitin-binding type-2" evidence="3">
    <location>
        <begin position="221"/>
        <end position="291"/>
    </location>
</feature>
<dbReference type="AlphaFoldDB" id="A0AAD5PKA9"/>
<evidence type="ECO:0000256" key="2">
    <source>
        <dbReference type="SAM" id="SignalP"/>
    </source>
</evidence>
<dbReference type="InterPro" id="IPR036508">
    <property type="entry name" value="Chitin-bd_dom_sf"/>
</dbReference>
<dbReference type="Gene3D" id="2.170.140.10">
    <property type="entry name" value="Chitin binding domain"/>
    <property type="match status" value="1"/>
</dbReference>
<evidence type="ECO:0000313" key="5">
    <source>
        <dbReference type="Proteomes" id="UP001209540"/>
    </source>
</evidence>
<dbReference type="InterPro" id="IPR002557">
    <property type="entry name" value="Chitin-bd_dom"/>
</dbReference>
<sequence length="333" mass="37647">MHRFNLVFIIAFATLTITTFGVNKSSFVVLAINGPIQQNQQDNDSGNSNSSSSYTLRSRMGDENSNRLNAREESLDENLCNKLYLTDNIPSGKKYPVTCSVYYQCSRNSKGISSAPYDTLWYKCASGNKNNSHVDEIPGYSSTSTTYNYDYGLSEHMPINDDPGTLSKKHFLYKRCTTSKNSNDSDDDSDYDDYDNNYDDDDNYYDDDYDNMSHSNGSKESALCTQKQERGKILSYGKASDSCTVYYHCMQCSDQGEGARYRPIWFKCNEGFQFNEKNGKCSPEWVVQCKDDKATSTEEEDSSKSSANNTLNSLLSYHYFLIPTFLVIICASS</sequence>
<evidence type="ECO:0000259" key="3">
    <source>
        <dbReference type="PROSITE" id="PS50940"/>
    </source>
</evidence>
<protein>
    <recommendedName>
        <fullName evidence="3">Chitin-binding type-2 domain-containing protein</fullName>
    </recommendedName>
</protein>
<dbReference type="GO" id="GO:0008061">
    <property type="term" value="F:chitin binding"/>
    <property type="evidence" value="ECO:0007669"/>
    <property type="project" value="InterPro"/>
</dbReference>
<reference evidence="4" key="2">
    <citation type="submission" date="2023-02" db="EMBL/GenBank/DDBJ databases">
        <authorList>
            <consortium name="DOE Joint Genome Institute"/>
            <person name="Mondo S.J."/>
            <person name="Chang Y."/>
            <person name="Wang Y."/>
            <person name="Ahrendt S."/>
            <person name="Andreopoulos W."/>
            <person name="Barry K."/>
            <person name="Beard J."/>
            <person name="Benny G.L."/>
            <person name="Blankenship S."/>
            <person name="Bonito G."/>
            <person name="Cuomo C."/>
            <person name="Desiro A."/>
            <person name="Gervers K.A."/>
            <person name="Hundley H."/>
            <person name="Kuo A."/>
            <person name="LaButti K."/>
            <person name="Lang B.F."/>
            <person name="Lipzen A."/>
            <person name="O'Donnell K."/>
            <person name="Pangilinan J."/>
            <person name="Reynolds N."/>
            <person name="Sandor L."/>
            <person name="Smith M.W."/>
            <person name="Tsang A."/>
            <person name="Grigoriev I.V."/>
            <person name="Stajich J.E."/>
            <person name="Spatafora J.W."/>
        </authorList>
    </citation>
    <scope>NUCLEOTIDE SEQUENCE</scope>
    <source>
        <strain evidence="4">RSA 2281</strain>
    </source>
</reference>
<gene>
    <name evidence="4" type="ORF">BDA99DRAFT_553893</name>
</gene>
<feature type="compositionally biased region" description="Low complexity" evidence="1">
    <location>
        <begin position="38"/>
        <end position="53"/>
    </location>
</feature>
<dbReference type="GO" id="GO:0005576">
    <property type="term" value="C:extracellular region"/>
    <property type="evidence" value="ECO:0007669"/>
    <property type="project" value="InterPro"/>
</dbReference>